<accession>A0A9W4RYE3</accession>
<evidence type="ECO:0000256" key="3">
    <source>
        <dbReference type="ARBA" id="ARBA00023002"/>
    </source>
</evidence>
<keyword evidence="3" id="KW-0560">Oxidoreductase</keyword>
<gene>
    <name evidence="10" type="ORF">CGXH109_LOCUS90365</name>
</gene>
<comment type="similarity">
    <text evidence="5">Belongs to the 2-oxoadipate dioxygenase/decarboxylase family.</text>
</comment>
<evidence type="ECO:0000313" key="10">
    <source>
        <dbReference type="EMBL" id="CAI0649885.1"/>
    </source>
</evidence>
<keyword evidence="11" id="KW-1185">Reference proteome</keyword>
<evidence type="ECO:0000256" key="8">
    <source>
        <dbReference type="ARBA" id="ARBA00035045"/>
    </source>
</evidence>
<evidence type="ECO:0000313" key="11">
    <source>
        <dbReference type="Proteomes" id="UP001152533"/>
    </source>
</evidence>
<evidence type="ECO:0000256" key="6">
    <source>
        <dbReference type="ARBA" id="ARBA00035023"/>
    </source>
</evidence>
<evidence type="ECO:0000256" key="4">
    <source>
        <dbReference type="ARBA" id="ARBA00023004"/>
    </source>
</evidence>
<dbReference type="PANTHER" id="PTHR39479:SF2">
    <property type="entry name" value="2-OXOADIPATE DIOXYGENASE_DECARBOXYLASE"/>
    <property type="match status" value="1"/>
</dbReference>
<evidence type="ECO:0000256" key="2">
    <source>
        <dbReference type="ARBA" id="ARBA00022964"/>
    </source>
</evidence>
<reference evidence="10" key="1">
    <citation type="submission" date="2022-08" db="EMBL/GenBank/DDBJ databases">
        <authorList>
            <person name="Giroux E."/>
            <person name="Giroux E."/>
        </authorList>
    </citation>
    <scope>NUCLEOTIDE SEQUENCE</scope>
    <source>
        <strain evidence="10">H1091258</strain>
    </source>
</reference>
<dbReference type="Proteomes" id="UP001152533">
    <property type="component" value="Unassembled WGS sequence"/>
</dbReference>
<dbReference type="InterPro" id="IPR047869">
    <property type="entry name" value="YdcJ_bac-like"/>
</dbReference>
<proteinExistence type="inferred from homology"/>
<keyword evidence="4" id="KW-0408">Iron</keyword>
<evidence type="ECO:0000256" key="5">
    <source>
        <dbReference type="ARBA" id="ARBA00035013"/>
    </source>
</evidence>
<dbReference type="EMBL" id="CAMGZC010000767">
    <property type="protein sequence ID" value="CAI0649885.1"/>
    <property type="molecule type" value="Genomic_DNA"/>
</dbReference>
<dbReference type="PANTHER" id="PTHR39479">
    <property type="match status" value="1"/>
</dbReference>
<comment type="caution">
    <text evidence="10">The sequence shown here is derived from an EMBL/GenBank/DDBJ whole genome shotgun (WGS) entry which is preliminary data.</text>
</comment>
<evidence type="ECO:0000256" key="1">
    <source>
        <dbReference type="ARBA" id="ARBA00001954"/>
    </source>
</evidence>
<dbReference type="InterPro" id="IPR009770">
    <property type="entry name" value="HGLS"/>
</dbReference>
<keyword evidence="2" id="KW-0223">Dioxygenase</keyword>
<dbReference type="AlphaFoldDB" id="A0A9W4RYE3"/>
<dbReference type="Gene3D" id="3.10.180.80">
    <property type="entry name" value="Uncharacterised protein PF07063, DUF1338"/>
    <property type="match status" value="1"/>
</dbReference>
<feature type="region of interest" description="Disordered" evidence="9">
    <location>
        <begin position="1"/>
        <end position="23"/>
    </location>
</feature>
<dbReference type="EC" id="1.13.11.93" evidence="6"/>
<dbReference type="CDD" id="cd16348">
    <property type="entry name" value="VOC_YdcJ_like"/>
    <property type="match status" value="1"/>
</dbReference>
<sequence length="524" mass="57867">MSAGLLSASRAVPPGQPGPDAAYVDADTLRTTFALAMSTMYKAEVPLYGDLIQIVQKVNRDAQARKLEGLEGSATMDASIDRLTLERHGAIRLGTPKELHTVRRIFNLLGMYAVGYYDMSVAGLPMHATCFRPTSPESLERNPFRVFTTLLRPELLKSGAARGVALNLLKRRNIFSDALINLLDTAESTQEGRLTPEQGERFVIEALRTFSWQPLAAATHEEYALLRDEHPILADIACFRSSHINHLTPRALDIAAAQEAMLAAGMAVKSRIEGPPPRKCPILLRQTSFLALQEGIRFAISGRDEFVDGFHKARFGEIEERGAAVTPAGRKLYDELLDEAMATTQRGGKVVPSAVDQVFKETFEKFPDDWNELRRRGLVYSEYKCAEGAREKLAGIPNLEIVNPTSLLDQLVSAGVLEAMPITYEDFLPFSAAGIFQSNLQSSPSTSDSAMDKEDAAKPDLHGYEKALKCHVLDANELYAQAQRNSLKRCAEELGLSLQDVSRFLGFYRWSASFICEAEDLVHS</sequence>
<evidence type="ECO:0000256" key="9">
    <source>
        <dbReference type="SAM" id="MobiDB-lite"/>
    </source>
</evidence>
<evidence type="ECO:0000256" key="7">
    <source>
        <dbReference type="ARBA" id="ARBA00035034"/>
    </source>
</evidence>
<name>A0A9W4RYE3_9PEZI</name>
<protein>
    <recommendedName>
        <fullName evidence="7">2-oxoadipate dioxygenase/decarboxylase</fullName>
        <ecNumber evidence="6">1.13.11.93</ecNumber>
    </recommendedName>
    <alternativeName>
        <fullName evidence="8">2-hydroxyglutarate synthase</fullName>
    </alternativeName>
</protein>
<dbReference type="Pfam" id="PF07063">
    <property type="entry name" value="HGLS"/>
    <property type="match status" value="1"/>
</dbReference>
<dbReference type="SMART" id="SM01150">
    <property type="entry name" value="DUF1338"/>
    <property type="match status" value="1"/>
</dbReference>
<comment type="cofactor">
    <cofactor evidence="1">
        <name>Fe(2+)</name>
        <dbReference type="ChEBI" id="CHEBI:29033"/>
    </cofactor>
</comment>
<organism evidence="10 11">
    <name type="scientific">Colletotrichum noveboracense</name>
    <dbReference type="NCBI Taxonomy" id="2664923"/>
    <lineage>
        <taxon>Eukaryota</taxon>
        <taxon>Fungi</taxon>
        <taxon>Dikarya</taxon>
        <taxon>Ascomycota</taxon>
        <taxon>Pezizomycotina</taxon>
        <taxon>Sordariomycetes</taxon>
        <taxon>Hypocreomycetidae</taxon>
        <taxon>Glomerellales</taxon>
        <taxon>Glomerellaceae</taxon>
        <taxon>Colletotrichum</taxon>
        <taxon>Colletotrichum gloeosporioides species complex</taxon>
    </lineage>
</organism>
<dbReference type="GO" id="GO:0051213">
    <property type="term" value="F:dioxygenase activity"/>
    <property type="evidence" value="ECO:0007669"/>
    <property type="project" value="UniProtKB-KW"/>
</dbReference>